<evidence type="ECO:0000256" key="1">
    <source>
        <dbReference type="SAM" id="Phobius"/>
    </source>
</evidence>
<evidence type="ECO:0008006" key="4">
    <source>
        <dbReference type="Google" id="ProtNLM"/>
    </source>
</evidence>
<accession>A0A327ZNB1</accession>
<keyword evidence="1" id="KW-1133">Transmembrane helix</keyword>
<dbReference type="OrthoDB" id="4546222at2"/>
<gene>
    <name evidence="2" type="ORF">B0I29_102509</name>
</gene>
<dbReference type="Proteomes" id="UP000249341">
    <property type="component" value="Unassembled WGS sequence"/>
</dbReference>
<dbReference type="RefSeq" id="WP_111647816.1">
    <property type="nucleotide sequence ID" value="NZ_JACHWI010000003.1"/>
</dbReference>
<dbReference type="AlphaFoldDB" id="A0A327ZNB1"/>
<keyword evidence="1" id="KW-0472">Membrane</keyword>
<keyword evidence="1" id="KW-0812">Transmembrane</keyword>
<comment type="caution">
    <text evidence="2">The sequence shown here is derived from an EMBL/GenBank/DDBJ whole genome shotgun (WGS) entry which is preliminary data.</text>
</comment>
<reference evidence="2 3" key="1">
    <citation type="submission" date="2018-06" db="EMBL/GenBank/DDBJ databases">
        <title>Genomic Encyclopedia of Type Strains, Phase III (KMG-III): the genomes of soil and plant-associated and newly described type strains.</title>
        <authorList>
            <person name="Whitman W."/>
        </authorList>
    </citation>
    <scope>NUCLEOTIDE SEQUENCE [LARGE SCALE GENOMIC DNA]</scope>
    <source>
        <strain evidence="2 3">CGMCC 4.7090</strain>
    </source>
</reference>
<name>A0A327ZNB1_9ACTN</name>
<evidence type="ECO:0000313" key="3">
    <source>
        <dbReference type="Proteomes" id="UP000249341"/>
    </source>
</evidence>
<sequence length="207" mass="23684">MEVQVLPELPENLYDDAWAFYQETFSDLAILAVNRHLMYRHEFDELMADKRADKYVAIDSDGGIVGLGVMTNELDAVPLISPKYFEYHWPDLFEERRLFYVVFVGASVGTRGAGVFISLLRSMYKAIGAVDGKVFVDICSYNEERNSLPRMISMILGRVAGQAQPTRLDAQSFWMYEFPPPGTLVREERRSGFRERRGGLPERRGGR</sequence>
<keyword evidence="3" id="KW-1185">Reference proteome</keyword>
<dbReference type="EMBL" id="QLMJ01000002">
    <property type="protein sequence ID" value="RAK42684.1"/>
    <property type="molecule type" value="Genomic_DNA"/>
</dbReference>
<feature type="transmembrane region" description="Helical" evidence="1">
    <location>
        <begin position="98"/>
        <end position="120"/>
    </location>
</feature>
<evidence type="ECO:0000313" key="2">
    <source>
        <dbReference type="EMBL" id="RAK42684.1"/>
    </source>
</evidence>
<organism evidence="2 3">
    <name type="scientific">Actinoplanes lutulentus</name>
    <dbReference type="NCBI Taxonomy" id="1287878"/>
    <lineage>
        <taxon>Bacteria</taxon>
        <taxon>Bacillati</taxon>
        <taxon>Actinomycetota</taxon>
        <taxon>Actinomycetes</taxon>
        <taxon>Micromonosporales</taxon>
        <taxon>Micromonosporaceae</taxon>
        <taxon>Actinoplanes</taxon>
    </lineage>
</organism>
<proteinExistence type="predicted"/>
<protein>
    <recommendedName>
        <fullName evidence="4">N-acetyltransferase domain-containing protein</fullName>
    </recommendedName>
</protein>